<proteinExistence type="predicted"/>
<name>A0AA86P3M2_9EUKA</name>
<gene>
    <name evidence="1" type="ORF">HINF_LOCUS17484</name>
    <name evidence="2" type="ORF">HINF_LOCUS69896</name>
</gene>
<evidence type="ECO:0000313" key="3">
    <source>
        <dbReference type="Proteomes" id="UP001642409"/>
    </source>
</evidence>
<dbReference type="AlphaFoldDB" id="A0AA86P3M2"/>
<reference evidence="1" key="1">
    <citation type="submission" date="2023-06" db="EMBL/GenBank/DDBJ databases">
        <authorList>
            <person name="Kurt Z."/>
        </authorList>
    </citation>
    <scope>NUCLEOTIDE SEQUENCE</scope>
</reference>
<reference evidence="2 3" key="2">
    <citation type="submission" date="2024-07" db="EMBL/GenBank/DDBJ databases">
        <authorList>
            <person name="Akdeniz Z."/>
        </authorList>
    </citation>
    <scope>NUCLEOTIDE SEQUENCE [LARGE SCALE GENOMIC DNA]</scope>
</reference>
<sequence length="153" mass="18095">MLLRKHVTYYIYVITCIHIHKIHNILYTTLVLRYNGTVQEKSMNMLTTFLPEITDSFLSKHCCLAVARANEEAKLHYTGLITMLCMEAPSRRSKVRETVKLPEEWHRERRQASRVWEQGKKAKPKATLDRTGQLKTWNMNEQENNSGFFLYYV</sequence>
<evidence type="ECO:0000313" key="1">
    <source>
        <dbReference type="EMBL" id="CAI9929839.1"/>
    </source>
</evidence>
<dbReference type="EMBL" id="CAXDID020000516">
    <property type="protein sequence ID" value="CAL6099049.1"/>
    <property type="molecule type" value="Genomic_DNA"/>
</dbReference>
<organism evidence="1">
    <name type="scientific">Hexamita inflata</name>
    <dbReference type="NCBI Taxonomy" id="28002"/>
    <lineage>
        <taxon>Eukaryota</taxon>
        <taxon>Metamonada</taxon>
        <taxon>Diplomonadida</taxon>
        <taxon>Hexamitidae</taxon>
        <taxon>Hexamitinae</taxon>
        <taxon>Hexamita</taxon>
    </lineage>
</organism>
<dbReference type="Proteomes" id="UP001642409">
    <property type="component" value="Unassembled WGS sequence"/>
</dbReference>
<evidence type="ECO:0000313" key="2">
    <source>
        <dbReference type="EMBL" id="CAL6099049.1"/>
    </source>
</evidence>
<keyword evidence="3" id="KW-1185">Reference proteome</keyword>
<comment type="caution">
    <text evidence="1">The sequence shown here is derived from an EMBL/GenBank/DDBJ whole genome shotgun (WGS) entry which is preliminary data.</text>
</comment>
<accession>A0AA86P3M2</accession>
<protein>
    <submittedName>
        <fullName evidence="2">Hypothetical_protein</fullName>
    </submittedName>
</protein>
<dbReference type="EMBL" id="CATOUU010000443">
    <property type="protein sequence ID" value="CAI9929839.1"/>
    <property type="molecule type" value="Genomic_DNA"/>
</dbReference>